<accession>A0A1J9QEN4</accession>
<dbReference type="FunFam" id="3.40.1440.10:FF:000006">
    <property type="entry name" value="Structure-specific endonuclease subunit SLX1"/>
    <property type="match status" value="1"/>
</dbReference>
<keyword evidence="2 8" id="KW-0255">Endonuclease</keyword>
<dbReference type="InterPro" id="IPR050381">
    <property type="entry name" value="SLX1_endonuclease"/>
</dbReference>
<dbReference type="Gene3D" id="3.40.1440.10">
    <property type="entry name" value="GIY-YIG endonuclease"/>
    <property type="match status" value="1"/>
</dbReference>
<comment type="function">
    <text evidence="8">Catalytic subunit of the SLX1-SLX4 structure-specific endonuclease that resolves DNA secondary structures generated during DNA repair and recombination. Has endonuclease activity towards branched DNA substrates, introducing single-strand cuts in duplex DNA close to junctions with ss-DNA.</text>
</comment>
<keyword evidence="4 8" id="KW-0378">Hydrolase</keyword>
<feature type="domain" description="RING-type" evidence="11">
    <location>
        <begin position="228"/>
        <end position="284"/>
    </location>
</feature>
<comment type="subunit">
    <text evidence="8">Forms a heterodimer with SLX4.</text>
</comment>
<evidence type="ECO:0000256" key="8">
    <source>
        <dbReference type="HAMAP-Rule" id="MF_03100"/>
    </source>
</evidence>
<dbReference type="PANTHER" id="PTHR20208:SF10">
    <property type="entry name" value="STRUCTURE-SPECIFIC ENDONUCLEASE SUBUNIT SLX1"/>
    <property type="match status" value="1"/>
</dbReference>
<comment type="caution">
    <text evidence="8">Lacks conserved residue(s) required for the propagation of feature annotation.</text>
</comment>
<evidence type="ECO:0000256" key="3">
    <source>
        <dbReference type="ARBA" id="ARBA00022763"/>
    </source>
</evidence>
<keyword evidence="5 8" id="KW-0233">DNA recombination</keyword>
<dbReference type="HAMAP" id="MF_03100">
    <property type="entry name" value="Endonuc_su_Slx1"/>
    <property type="match status" value="1"/>
</dbReference>
<comment type="caution">
    <text evidence="13">The sequence shown here is derived from an EMBL/GenBank/DDBJ whole genome shotgun (WGS) entry which is preliminary data.</text>
</comment>
<keyword evidence="3 8" id="KW-0227">DNA damage</keyword>
<reference evidence="13 14" key="1">
    <citation type="submission" date="2015-08" db="EMBL/GenBank/DDBJ databases">
        <title>Emmonsia species relationships and genome sequence.</title>
        <authorList>
            <person name="Cuomo C.A."/>
            <person name="Schwartz I.S."/>
            <person name="Kenyon C."/>
            <person name="De Hoog G.S."/>
            <person name="Govender N.P."/>
            <person name="Botha A."/>
            <person name="Moreno L."/>
            <person name="De Vries M."/>
            <person name="Munoz J.F."/>
            <person name="Stielow J.B."/>
        </authorList>
    </citation>
    <scope>NUCLEOTIDE SEQUENCE [LARGE SCALE GENOMIC DNA]</scope>
    <source>
        <strain evidence="13 14">EI222</strain>
    </source>
</reference>
<keyword evidence="1 8" id="KW-0540">Nuclease</keyword>
<dbReference type="PROSITE" id="PS50164">
    <property type="entry name" value="GIY_YIG"/>
    <property type="match status" value="1"/>
</dbReference>
<evidence type="ECO:0000256" key="4">
    <source>
        <dbReference type="ARBA" id="ARBA00022801"/>
    </source>
</evidence>
<feature type="region of interest" description="Disordered" evidence="10">
    <location>
        <begin position="36"/>
        <end position="57"/>
    </location>
</feature>
<evidence type="ECO:0000313" key="14">
    <source>
        <dbReference type="Proteomes" id="UP000242791"/>
    </source>
</evidence>
<dbReference type="PROSITE" id="PS50089">
    <property type="entry name" value="ZF_RING_2"/>
    <property type="match status" value="1"/>
</dbReference>
<keyword evidence="9" id="KW-0479">Metal-binding</keyword>
<dbReference type="Proteomes" id="UP000242791">
    <property type="component" value="Unassembled WGS sequence"/>
</dbReference>
<keyword evidence="9" id="KW-0862">Zinc</keyword>
<dbReference type="CDD" id="cd10455">
    <property type="entry name" value="GIY-YIG_SLX1"/>
    <property type="match status" value="1"/>
</dbReference>
<evidence type="ECO:0000256" key="9">
    <source>
        <dbReference type="PROSITE-ProRule" id="PRU00175"/>
    </source>
</evidence>
<dbReference type="VEuPathDB" id="FungiDB:ACJ73_01320"/>
<dbReference type="GO" id="GO:0008821">
    <property type="term" value="F:crossover junction DNA endonuclease activity"/>
    <property type="evidence" value="ECO:0007669"/>
    <property type="project" value="TreeGrafter"/>
</dbReference>
<dbReference type="Pfam" id="PF01541">
    <property type="entry name" value="GIY-YIG"/>
    <property type="match status" value="1"/>
</dbReference>
<keyword evidence="9" id="KW-0863">Zinc-finger</keyword>
<keyword evidence="7 8" id="KW-0539">Nucleus</keyword>
<evidence type="ECO:0000259" key="11">
    <source>
        <dbReference type="PROSITE" id="PS50089"/>
    </source>
</evidence>
<dbReference type="InterPro" id="IPR027520">
    <property type="entry name" value="Slx1"/>
</dbReference>
<dbReference type="STRING" id="1658174.A0A1J9QEN4"/>
<keyword evidence="14" id="KW-1185">Reference proteome</keyword>
<dbReference type="Gene3D" id="3.30.40.10">
    <property type="entry name" value="Zinc/RING finger domain, C3HC4 (zinc finger)"/>
    <property type="match status" value="1"/>
</dbReference>
<evidence type="ECO:0000256" key="2">
    <source>
        <dbReference type="ARBA" id="ARBA00022759"/>
    </source>
</evidence>
<gene>
    <name evidence="13" type="ORF">ACJ73_01320</name>
</gene>
<evidence type="ECO:0000313" key="13">
    <source>
        <dbReference type="EMBL" id="OJD27278.1"/>
    </source>
</evidence>
<evidence type="ECO:0000259" key="12">
    <source>
        <dbReference type="PROSITE" id="PS50164"/>
    </source>
</evidence>
<protein>
    <submittedName>
        <fullName evidence="13">Uncharacterized protein</fullName>
    </submittedName>
</protein>
<keyword evidence="6 8" id="KW-0234">DNA repair</keyword>
<name>A0A1J9QEN4_9EURO</name>
<evidence type="ECO:0000256" key="7">
    <source>
        <dbReference type="ARBA" id="ARBA00023242"/>
    </source>
</evidence>
<evidence type="ECO:0000256" key="5">
    <source>
        <dbReference type="ARBA" id="ARBA00023172"/>
    </source>
</evidence>
<dbReference type="Pfam" id="PF21202">
    <property type="entry name" value="SLX1_C"/>
    <property type="match status" value="1"/>
</dbReference>
<feature type="domain" description="GIY-YIG" evidence="12">
    <location>
        <begin position="14"/>
        <end position="96"/>
    </location>
</feature>
<dbReference type="GO" id="GO:0017108">
    <property type="term" value="F:5'-flap endonuclease activity"/>
    <property type="evidence" value="ECO:0007669"/>
    <property type="project" value="InterPro"/>
</dbReference>
<dbReference type="AlphaFoldDB" id="A0A1J9QEN4"/>
<evidence type="ECO:0000256" key="1">
    <source>
        <dbReference type="ARBA" id="ARBA00022722"/>
    </source>
</evidence>
<evidence type="ECO:0000256" key="6">
    <source>
        <dbReference type="ARBA" id="ARBA00023204"/>
    </source>
</evidence>
<comment type="subcellular location">
    <subcellularLocation>
        <location evidence="8">Nucleus</location>
    </subcellularLocation>
</comment>
<proteinExistence type="inferred from homology"/>
<dbReference type="OrthoDB" id="24645at2759"/>
<comment type="similarity">
    <text evidence="8">Belongs to the SLX1 family.</text>
</comment>
<dbReference type="GO" id="GO:0000724">
    <property type="term" value="P:double-strand break repair via homologous recombination"/>
    <property type="evidence" value="ECO:0007669"/>
    <property type="project" value="TreeGrafter"/>
</dbReference>
<evidence type="ECO:0000256" key="10">
    <source>
        <dbReference type="SAM" id="MobiDB-lite"/>
    </source>
</evidence>
<comment type="cofactor">
    <cofactor evidence="8">
        <name>a divalent metal cation</name>
        <dbReference type="ChEBI" id="CHEBI:60240"/>
    </cofactor>
</comment>
<dbReference type="PANTHER" id="PTHR20208">
    <property type="entry name" value="STRUCTURE-SPECIFIC ENDONUCLEASE SUBUNIT SLX1"/>
    <property type="match status" value="1"/>
</dbReference>
<organism evidence="13 14">
    <name type="scientific">Blastomyces percursus</name>
    <dbReference type="NCBI Taxonomy" id="1658174"/>
    <lineage>
        <taxon>Eukaryota</taxon>
        <taxon>Fungi</taxon>
        <taxon>Dikarya</taxon>
        <taxon>Ascomycota</taxon>
        <taxon>Pezizomycotina</taxon>
        <taxon>Eurotiomycetes</taxon>
        <taxon>Eurotiomycetidae</taxon>
        <taxon>Onygenales</taxon>
        <taxon>Ajellomycetaceae</taxon>
        <taxon>Blastomyces</taxon>
    </lineage>
</organism>
<dbReference type="SUPFAM" id="SSF82771">
    <property type="entry name" value="GIY-YIG endonuclease"/>
    <property type="match status" value="1"/>
</dbReference>
<dbReference type="InterPro" id="IPR035901">
    <property type="entry name" value="GIY-YIG_endonuc_sf"/>
</dbReference>
<dbReference type="InterPro" id="IPR001841">
    <property type="entry name" value="Znf_RING"/>
</dbReference>
<dbReference type="GO" id="GO:0033557">
    <property type="term" value="C:Slx1-Slx4 complex"/>
    <property type="evidence" value="ECO:0007669"/>
    <property type="project" value="UniProtKB-UniRule"/>
</dbReference>
<dbReference type="InterPro" id="IPR000305">
    <property type="entry name" value="GIY-YIG_endonuc"/>
</dbReference>
<dbReference type="InterPro" id="IPR048749">
    <property type="entry name" value="SLX1_C"/>
</dbReference>
<sequence length="421" mass="47246">MADYSSQSICPIPAFYCCYLLRSTVRHASLYIGSTPDPSRRLAQHNGDKTGGAKRTSREKLRPWEMVVIVSGFMSRAGALQFEWAWQHTQGSRHAEVERGGNDEPGLRICPRTGKEVKTRGKPCSSLRNILANLHILLQSPYFSEWPLQVQFFSEDVYRAWRDCADGLLDDTIKVVTAFGSEQACDIDRKEFLGKAGGIGALEIGYDHLAEYVEKSLFLLESEEQIDCGVCKQRVDSQHDMIAICSHNPCRCASHLLCLSSHFLGAAAFGEKLVPRKGTCPACRSQLEWPILMKEMTLRFRGQDEIQRLVRRRRRAESTRKAKRLNSVNLYSEEDTSDAPKSCTRFGRIGFLGRTYPCMDNSNIGELGSSIESANSTNSDIDSVSTITPEIELYSRRKPSTKVNCSGSYAKSDWDDAEIIE</sequence>
<dbReference type="EMBL" id="LGTZ01000117">
    <property type="protein sequence ID" value="OJD27278.1"/>
    <property type="molecule type" value="Genomic_DNA"/>
</dbReference>
<dbReference type="GO" id="GO:0008270">
    <property type="term" value="F:zinc ion binding"/>
    <property type="evidence" value="ECO:0007669"/>
    <property type="project" value="UniProtKB-KW"/>
</dbReference>
<dbReference type="InterPro" id="IPR013083">
    <property type="entry name" value="Znf_RING/FYVE/PHD"/>
</dbReference>